<accession>A0A9D4WUC2</accession>
<feature type="region of interest" description="Disordered" evidence="1">
    <location>
        <begin position="22"/>
        <end position="56"/>
    </location>
</feature>
<dbReference type="AlphaFoldDB" id="A0A9D4WUC2"/>
<evidence type="ECO:0000256" key="1">
    <source>
        <dbReference type="SAM" id="MobiDB-lite"/>
    </source>
</evidence>
<dbReference type="Gramene" id="Psat05G0326500-T1">
    <property type="protein sequence ID" value="KAI5406945.1"/>
    <property type="gene ID" value="KIW84_053265"/>
</dbReference>
<comment type="caution">
    <text evidence="2">The sequence shown here is derived from an EMBL/GenBank/DDBJ whole genome shotgun (WGS) entry which is preliminary data.</text>
</comment>
<dbReference type="EMBL" id="JAMSHJ010000005">
    <property type="protein sequence ID" value="KAI5406945.1"/>
    <property type="molecule type" value="Genomic_DNA"/>
</dbReference>
<evidence type="ECO:0000313" key="3">
    <source>
        <dbReference type="Proteomes" id="UP001058974"/>
    </source>
</evidence>
<feature type="compositionally biased region" description="Low complexity" evidence="1">
    <location>
        <begin position="45"/>
        <end position="56"/>
    </location>
</feature>
<reference evidence="2 3" key="1">
    <citation type="journal article" date="2022" name="Nat. Genet.">
        <title>Improved pea reference genome and pan-genome highlight genomic features and evolutionary characteristics.</title>
        <authorList>
            <person name="Yang T."/>
            <person name="Liu R."/>
            <person name="Luo Y."/>
            <person name="Hu S."/>
            <person name="Wang D."/>
            <person name="Wang C."/>
            <person name="Pandey M.K."/>
            <person name="Ge S."/>
            <person name="Xu Q."/>
            <person name="Li N."/>
            <person name="Li G."/>
            <person name="Huang Y."/>
            <person name="Saxena R.K."/>
            <person name="Ji Y."/>
            <person name="Li M."/>
            <person name="Yan X."/>
            <person name="He Y."/>
            <person name="Liu Y."/>
            <person name="Wang X."/>
            <person name="Xiang C."/>
            <person name="Varshney R.K."/>
            <person name="Ding H."/>
            <person name="Gao S."/>
            <person name="Zong X."/>
        </authorList>
    </citation>
    <scope>NUCLEOTIDE SEQUENCE [LARGE SCALE GENOMIC DNA]</scope>
    <source>
        <strain evidence="2 3">cv. Zhongwan 6</strain>
    </source>
</reference>
<keyword evidence="3" id="KW-1185">Reference proteome</keyword>
<feature type="region of interest" description="Disordered" evidence="1">
    <location>
        <begin position="160"/>
        <end position="189"/>
    </location>
</feature>
<feature type="compositionally biased region" description="Basic and acidic residues" evidence="1">
    <location>
        <begin position="160"/>
        <end position="175"/>
    </location>
</feature>
<name>A0A9D4WUC2_PEA</name>
<protein>
    <submittedName>
        <fullName evidence="2">Uncharacterized protein</fullName>
    </submittedName>
</protein>
<sequence length="189" mass="21471">MLGVNLSNRLDTTLVNTYAIPKSNISPMTPSQPNDLFMDSEDNNSEGYSSESDGGSCIEETDEGLSVFCFHLLNKVTMTYEIQLFNVRSVVPMPPKVLQDLLFGSETSESRTFQQHIRTYNMMFVFTFPSAKMDNRFNNGRGPPTFRIQENEIQNIINGIREDGYRPNVKHRENTSNHANNQQTGNSEM</sequence>
<feature type="compositionally biased region" description="Polar residues" evidence="1">
    <location>
        <begin position="176"/>
        <end position="189"/>
    </location>
</feature>
<gene>
    <name evidence="2" type="ORF">KIW84_053265</name>
</gene>
<dbReference type="PANTHER" id="PTHR45786:SF66">
    <property type="entry name" value="HOOK MOTIF PROTEIN, PUTATIVE-RELATED"/>
    <property type="match status" value="1"/>
</dbReference>
<feature type="compositionally biased region" description="Polar residues" evidence="1">
    <location>
        <begin position="23"/>
        <end position="34"/>
    </location>
</feature>
<proteinExistence type="predicted"/>
<evidence type="ECO:0000313" key="2">
    <source>
        <dbReference type="EMBL" id="KAI5406945.1"/>
    </source>
</evidence>
<dbReference type="PANTHER" id="PTHR45786">
    <property type="entry name" value="DNA BINDING PROTEIN-LIKE"/>
    <property type="match status" value="1"/>
</dbReference>
<organism evidence="2 3">
    <name type="scientific">Pisum sativum</name>
    <name type="common">Garden pea</name>
    <name type="synonym">Lathyrus oleraceus</name>
    <dbReference type="NCBI Taxonomy" id="3888"/>
    <lineage>
        <taxon>Eukaryota</taxon>
        <taxon>Viridiplantae</taxon>
        <taxon>Streptophyta</taxon>
        <taxon>Embryophyta</taxon>
        <taxon>Tracheophyta</taxon>
        <taxon>Spermatophyta</taxon>
        <taxon>Magnoliopsida</taxon>
        <taxon>eudicotyledons</taxon>
        <taxon>Gunneridae</taxon>
        <taxon>Pentapetalae</taxon>
        <taxon>rosids</taxon>
        <taxon>fabids</taxon>
        <taxon>Fabales</taxon>
        <taxon>Fabaceae</taxon>
        <taxon>Papilionoideae</taxon>
        <taxon>50 kb inversion clade</taxon>
        <taxon>NPAAA clade</taxon>
        <taxon>Hologalegina</taxon>
        <taxon>IRL clade</taxon>
        <taxon>Fabeae</taxon>
        <taxon>Lathyrus</taxon>
    </lineage>
</organism>
<dbReference type="Proteomes" id="UP001058974">
    <property type="component" value="Chromosome 5"/>
</dbReference>